<accession>A0A210Q025</accession>
<evidence type="ECO:0000313" key="5">
    <source>
        <dbReference type="EMBL" id="OWF42009.1"/>
    </source>
</evidence>
<dbReference type="GO" id="GO:0000981">
    <property type="term" value="F:DNA-binding transcription factor activity, RNA polymerase II-specific"/>
    <property type="evidence" value="ECO:0007669"/>
    <property type="project" value="TreeGrafter"/>
</dbReference>
<dbReference type="EMBL" id="NEDP02005326">
    <property type="protein sequence ID" value="OWF42009.1"/>
    <property type="molecule type" value="Genomic_DNA"/>
</dbReference>
<dbReference type="GO" id="GO:0030154">
    <property type="term" value="P:cell differentiation"/>
    <property type="evidence" value="ECO:0007669"/>
    <property type="project" value="TreeGrafter"/>
</dbReference>
<proteinExistence type="predicted"/>
<dbReference type="PANTHER" id="PTHR11829">
    <property type="entry name" value="FORKHEAD BOX PROTEIN"/>
    <property type="match status" value="1"/>
</dbReference>
<evidence type="ECO:0000259" key="4">
    <source>
        <dbReference type="PROSITE" id="PS50039"/>
    </source>
</evidence>
<dbReference type="InterPro" id="IPR036388">
    <property type="entry name" value="WH-like_DNA-bd_sf"/>
</dbReference>
<dbReference type="Proteomes" id="UP000242188">
    <property type="component" value="Unassembled WGS sequence"/>
</dbReference>
<dbReference type="AlphaFoldDB" id="A0A210Q025"/>
<dbReference type="CDD" id="cd20035">
    <property type="entry name" value="FH_FOXQ2-like"/>
    <property type="match status" value="1"/>
</dbReference>
<evidence type="ECO:0000313" key="6">
    <source>
        <dbReference type="Proteomes" id="UP000242188"/>
    </source>
</evidence>
<dbReference type="PROSITE" id="PS50039">
    <property type="entry name" value="FORK_HEAD_3"/>
    <property type="match status" value="1"/>
</dbReference>
<dbReference type="PANTHER" id="PTHR11829:SF142">
    <property type="entry name" value="FORK-HEAD DOMAIN-CONTAINING PROTEIN"/>
    <property type="match status" value="1"/>
</dbReference>
<protein>
    <submittedName>
        <fullName evidence="5">Forkhead box protein J3</fullName>
    </submittedName>
</protein>
<comment type="subcellular location">
    <subcellularLocation>
        <location evidence="3">Nucleus</location>
    </subcellularLocation>
</comment>
<dbReference type="GO" id="GO:0005634">
    <property type="term" value="C:nucleus"/>
    <property type="evidence" value="ECO:0007669"/>
    <property type="project" value="UniProtKB-SubCell"/>
</dbReference>
<evidence type="ECO:0000256" key="2">
    <source>
        <dbReference type="ARBA" id="ARBA00023242"/>
    </source>
</evidence>
<evidence type="ECO:0000256" key="1">
    <source>
        <dbReference type="ARBA" id="ARBA00023125"/>
    </source>
</evidence>
<keyword evidence="2 3" id="KW-0539">Nucleus</keyword>
<gene>
    <name evidence="5" type="ORF">KP79_PYT11044</name>
</gene>
<sequence>MQHTHFEPNGYQSGLYSGSPSYDGSSIKLHHGHFQETPDTCYNTFLSPTSSPGNYISREPPSYAESTLLHGGFVPNANSAYYKMPSGRQMDISDYGLQRSSDGLLTKSDILDNGHPNHGLDQIHPRYDALGGGSNVVGGGEAESRLTDSGLNSHHEEVQHIKLEANHEYKQDIQPIQQQRLSPGIAEPEVPQETKDETLKVEKEIEPIDIADPSKGHDEKAHGNADVKPALSYIALIAKAILESAQKRLSLGSIYSWIEKNYPYYLNRGQGWRNSVRHNLSLNDCFIKAGRCEDGKGNYWAIHPANIQDFMRGDFRQRRRSRRRGRKKDCDLGMYHMTNGYAPLAPSVPFSPNTTAFSSIYSPYTDAERRAYRLDEALLRQSMNNPFMKWYHNGVPNTGYNSPQNTGCNSTMYPSSPSTQWQGYGDQSYQLNPSLSRNYSTTTLV</sequence>
<dbReference type="SUPFAM" id="SSF46785">
    <property type="entry name" value="Winged helix' DNA-binding domain"/>
    <property type="match status" value="1"/>
</dbReference>
<dbReference type="STRING" id="6573.A0A210Q025"/>
<dbReference type="InterPro" id="IPR001766">
    <property type="entry name" value="Fork_head_dom"/>
</dbReference>
<dbReference type="SMART" id="SM00339">
    <property type="entry name" value="FH"/>
    <property type="match status" value="1"/>
</dbReference>
<dbReference type="OrthoDB" id="5954824at2759"/>
<dbReference type="Pfam" id="PF00250">
    <property type="entry name" value="Forkhead"/>
    <property type="match status" value="1"/>
</dbReference>
<name>A0A210Q025_MIZYE</name>
<dbReference type="PROSITE" id="PS00658">
    <property type="entry name" value="FORK_HEAD_2"/>
    <property type="match status" value="1"/>
</dbReference>
<reference evidence="5 6" key="1">
    <citation type="journal article" date="2017" name="Nat. Ecol. Evol.">
        <title>Scallop genome provides insights into evolution of bilaterian karyotype and development.</title>
        <authorList>
            <person name="Wang S."/>
            <person name="Zhang J."/>
            <person name="Jiao W."/>
            <person name="Li J."/>
            <person name="Xun X."/>
            <person name="Sun Y."/>
            <person name="Guo X."/>
            <person name="Huan P."/>
            <person name="Dong B."/>
            <person name="Zhang L."/>
            <person name="Hu X."/>
            <person name="Sun X."/>
            <person name="Wang J."/>
            <person name="Zhao C."/>
            <person name="Wang Y."/>
            <person name="Wang D."/>
            <person name="Huang X."/>
            <person name="Wang R."/>
            <person name="Lv J."/>
            <person name="Li Y."/>
            <person name="Zhang Z."/>
            <person name="Liu B."/>
            <person name="Lu W."/>
            <person name="Hui Y."/>
            <person name="Liang J."/>
            <person name="Zhou Z."/>
            <person name="Hou R."/>
            <person name="Li X."/>
            <person name="Liu Y."/>
            <person name="Li H."/>
            <person name="Ning X."/>
            <person name="Lin Y."/>
            <person name="Zhao L."/>
            <person name="Xing Q."/>
            <person name="Dou J."/>
            <person name="Li Y."/>
            <person name="Mao J."/>
            <person name="Guo H."/>
            <person name="Dou H."/>
            <person name="Li T."/>
            <person name="Mu C."/>
            <person name="Jiang W."/>
            <person name="Fu Q."/>
            <person name="Fu X."/>
            <person name="Miao Y."/>
            <person name="Liu J."/>
            <person name="Yu Q."/>
            <person name="Li R."/>
            <person name="Liao H."/>
            <person name="Li X."/>
            <person name="Kong Y."/>
            <person name="Jiang Z."/>
            <person name="Chourrout D."/>
            <person name="Li R."/>
            <person name="Bao Z."/>
        </authorList>
    </citation>
    <scope>NUCLEOTIDE SEQUENCE [LARGE SCALE GENOMIC DNA]</scope>
    <source>
        <strain evidence="5 6">PY_sf001</strain>
    </source>
</reference>
<keyword evidence="6" id="KW-1185">Reference proteome</keyword>
<dbReference type="FunFam" id="1.10.10.10:FF:000135">
    <property type="entry name" value="forkhead box protein G1"/>
    <property type="match status" value="1"/>
</dbReference>
<dbReference type="InterPro" id="IPR047519">
    <property type="entry name" value="FH_FOXQ2-like"/>
</dbReference>
<keyword evidence="1 3" id="KW-0238">DNA-binding</keyword>
<feature type="DNA-binding region" description="Fork-head" evidence="3">
    <location>
        <begin position="228"/>
        <end position="320"/>
    </location>
</feature>
<dbReference type="InterPro" id="IPR050211">
    <property type="entry name" value="FOX_domain-containing"/>
</dbReference>
<dbReference type="PRINTS" id="PR00053">
    <property type="entry name" value="FORKHEAD"/>
</dbReference>
<dbReference type="GO" id="GO:0000978">
    <property type="term" value="F:RNA polymerase II cis-regulatory region sequence-specific DNA binding"/>
    <property type="evidence" value="ECO:0007669"/>
    <property type="project" value="TreeGrafter"/>
</dbReference>
<feature type="domain" description="Fork-head" evidence="4">
    <location>
        <begin position="228"/>
        <end position="320"/>
    </location>
</feature>
<dbReference type="InterPro" id="IPR036390">
    <property type="entry name" value="WH_DNA-bd_sf"/>
</dbReference>
<dbReference type="GO" id="GO:0009653">
    <property type="term" value="P:anatomical structure morphogenesis"/>
    <property type="evidence" value="ECO:0007669"/>
    <property type="project" value="TreeGrafter"/>
</dbReference>
<evidence type="ECO:0000256" key="3">
    <source>
        <dbReference type="PROSITE-ProRule" id="PRU00089"/>
    </source>
</evidence>
<dbReference type="Gene3D" id="1.10.10.10">
    <property type="entry name" value="Winged helix-like DNA-binding domain superfamily/Winged helix DNA-binding domain"/>
    <property type="match status" value="1"/>
</dbReference>
<organism evidence="5 6">
    <name type="scientific">Mizuhopecten yessoensis</name>
    <name type="common">Japanese scallop</name>
    <name type="synonym">Patinopecten yessoensis</name>
    <dbReference type="NCBI Taxonomy" id="6573"/>
    <lineage>
        <taxon>Eukaryota</taxon>
        <taxon>Metazoa</taxon>
        <taxon>Spiralia</taxon>
        <taxon>Lophotrochozoa</taxon>
        <taxon>Mollusca</taxon>
        <taxon>Bivalvia</taxon>
        <taxon>Autobranchia</taxon>
        <taxon>Pteriomorphia</taxon>
        <taxon>Pectinida</taxon>
        <taxon>Pectinoidea</taxon>
        <taxon>Pectinidae</taxon>
        <taxon>Mizuhopecten</taxon>
    </lineage>
</organism>
<dbReference type="InterPro" id="IPR030456">
    <property type="entry name" value="TF_fork_head_CS_2"/>
</dbReference>
<comment type="caution">
    <text evidence="5">The sequence shown here is derived from an EMBL/GenBank/DDBJ whole genome shotgun (WGS) entry which is preliminary data.</text>
</comment>